<dbReference type="Proteomes" id="UP000322499">
    <property type="component" value="Unassembled WGS sequence"/>
</dbReference>
<dbReference type="InterPro" id="IPR017941">
    <property type="entry name" value="Rieske_2Fe-2S"/>
</dbReference>
<comment type="similarity">
    <text evidence="6">Belongs to the bacterial ring-hydroxylating dioxygenase ferredoxin component family.</text>
</comment>
<keyword evidence="1" id="KW-0001">2Fe-2S</keyword>
<keyword evidence="3" id="KW-0408">Iron</keyword>
<dbReference type="SUPFAM" id="SSF50022">
    <property type="entry name" value="ISP domain"/>
    <property type="match status" value="1"/>
</dbReference>
<dbReference type="Pfam" id="PF09990">
    <property type="entry name" value="DUF2231"/>
    <property type="match status" value="1"/>
</dbReference>
<evidence type="ECO:0000256" key="2">
    <source>
        <dbReference type="ARBA" id="ARBA00022723"/>
    </source>
</evidence>
<dbReference type="PANTHER" id="PTHR21496:SF0">
    <property type="entry name" value="RIESKE DOMAIN-CONTAINING PROTEIN"/>
    <property type="match status" value="1"/>
</dbReference>
<dbReference type="PANTHER" id="PTHR21496">
    <property type="entry name" value="FERREDOXIN-RELATED"/>
    <property type="match status" value="1"/>
</dbReference>
<name>A0A5S5D664_9ACTN</name>
<gene>
    <name evidence="8" type="ORF">BD833_101487</name>
</gene>
<proteinExistence type="inferred from homology"/>
<evidence type="ECO:0000313" key="9">
    <source>
        <dbReference type="Proteomes" id="UP000322499"/>
    </source>
</evidence>
<evidence type="ECO:0000256" key="1">
    <source>
        <dbReference type="ARBA" id="ARBA00022714"/>
    </source>
</evidence>
<feature type="domain" description="Rieske" evidence="7">
    <location>
        <begin position="197"/>
        <end position="292"/>
    </location>
</feature>
<accession>A0A5S5D664</accession>
<keyword evidence="2" id="KW-0479">Metal-binding</keyword>
<keyword evidence="9" id="KW-1185">Reference proteome</keyword>
<evidence type="ECO:0000256" key="5">
    <source>
        <dbReference type="ARBA" id="ARBA00034078"/>
    </source>
</evidence>
<dbReference type="InterPro" id="IPR036922">
    <property type="entry name" value="Rieske_2Fe-2S_sf"/>
</dbReference>
<dbReference type="AlphaFoldDB" id="A0A5S5D664"/>
<dbReference type="PROSITE" id="PS51296">
    <property type="entry name" value="RIESKE"/>
    <property type="match status" value="1"/>
</dbReference>
<sequence>MTVRAVFERVLRAVERWEVLDAPSYPVEHGVSLTFLLTGRYARPLQDVLHGVWLGHPLHPALVTVPIGSWTTALVLDVLDATGRGGAGARPAARTAVRVGVAGAVASAATGLTDWQHAHDQARRVGLVHAGLNSGALALYTWSLADRARGRAARARVTAATGYAITLGSAWLGGALTYRHGMGTDHAARSYEPRRFTDVAAAADLRDGDPLPVDVDGMPVVLVASGDTVHAVGGRCPHQAGPLGEGWLHRGELVCPWHGSRFDLATGEPTQGPSTAPLPCFDARIRDGRVEVRRRADWRTPTAVTAIQEASR</sequence>
<dbReference type="Pfam" id="PF00355">
    <property type="entry name" value="Rieske"/>
    <property type="match status" value="1"/>
</dbReference>
<keyword evidence="4" id="KW-0411">Iron-sulfur</keyword>
<organism evidence="8 9">
    <name type="scientific">Blastococcus xanthinilyticus</name>
    <dbReference type="NCBI Taxonomy" id="1564164"/>
    <lineage>
        <taxon>Bacteria</taxon>
        <taxon>Bacillati</taxon>
        <taxon>Actinomycetota</taxon>
        <taxon>Actinomycetes</taxon>
        <taxon>Geodermatophilales</taxon>
        <taxon>Geodermatophilaceae</taxon>
        <taxon>Blastococcus</taxon>
    </lineage>
</organism>
<dbReference type="GO" id="GO:0004497">
    <property type="term" value="F:monooxygenase activity"/>
    <property type="evidence" value="ECO:0007669"/>
    <property type="project" value="UniProtKB-ARBA"/>
</dbReference>
<evidence type="ECO:0000256" key="4">
    <source>
        <dbReference type="ARBA" id="ARBA00023014"/>
    </source>
</evidence>
<dbReference type="Gene3D" id="2.102.10.10">
    <property type="entry name" value="Rieske [2Fe-2S] iron-sulphur domain"/>
    <property type="match status" value="1"/>
</dbReference>
<protein>
    <submittedName>
        <fullName evidence="8">Nitrite reductase/ring-hydroxylating ferredoxin subunit</fullName>
    </submittedName>
</protein>
<dbReference type="GO" id="GO:0051537">
    <property type="term" value="F:2 iron, 2 sulfur cluster binding"/>
    <property type="evidence" value="ECO:0007669"/>
    <property type="project" value="UniProtKB-KW"/>
</dbReference>
<comment type="caution">
    <text evidence="8">The sequence shown here is derived from an EMBL/GenBank/DDBJ whole genome shotgun (WGS) entry which is preliminary data.</text>
</comment>
<dbReference type="InterPro" id="IPR019251">
    <property type="entry name" value="DUF2231_TM"/>
</dbReference>
<dbReference type="EMBL" id="VNHW01000001">
    <property type="protein sequence ID" value="TYP90768.1"/>
    <property type="molecule type" value="Genomic_DNA"/>
</dbReference>
<comment type="cofactor">
    <cofactor evidence="5">
        <name>[2Fe-2S] cluster</name>
        <dbReference type="ChEBI" id="CHEBI:190135"/>
    </cofactor>
</comment>
<evidence type="ECO:0000313" key="8">
    <source>
        <dbReference type="EMBL" id="TYP90768.1"/>
    </source>
</evidence>
<dbReference type="GO" id="GO:0046872">
    <property type="term" value="F:metal ion binding"/>
    <property type="evidence" value="ECO:0007669"/>
    <property type="project" value="UniProtKB-KW"/>
</dbReference>
<evidence type="ECO:0000259" key="7">
    <source>
        <dbReference type="PROSITE" id="PS51296"/>
    </source>
</evidence>
<dbReference type="GO" id="GO:0016705">
    <property type="term" value="F:oxidoreductase activity, acting on paired donors, with incorporation or reduction of molecular oxygen"/>
    <property type="evidence" value="ECO:0007669"/>
    <property type="project" value="UniProtKB-ARBA"/>
</dbReference>
<evidence type="ECO:0000256" key="6">
    <source>
        <dbReference type="ARBA" id="ARBA00038001"/>
    </source>
</evidence>
<evidence type="ECO:0000256" key="3">
    <source>
        <dbReference type="ARBA" id="ARBA00023004"/>
    </source>
</evidence>
<reference evidence="8 9" key="1">
    <citation type="submission" date="2019-07" db="EMBL/GenBank/DDBJ databases">
        <title>Genomic Encyclopedia of Archaeal and Bacterial Type Strains, Phase II (KMG-II): from individual species to whole genera.</title>
        <authorList>
            <person name="Goeker M."/>
        </authorList>
    </citation>
    <scope>NUCLEOTIDE SEQUENCE [LARGE SCALE GENOMIC DNA]</scope>
    <source>
        <strain evidence="8 9">DSM 46842</strain>
    </source>
</reference>